<evidence type="ECO:0000256" key="4">
    <source>
        <dbReference type="ARBA" id="ARBA00022475"/>
    </source>
</evidence>
<proteinExistence type="inferred from homology"/>
<keyword evidence="6 9" id="KW-1133">Transmembrane helix</keyword>
<dbReference type="Proteomes" id="UP000006546">
    <property type="component" value="Chromosome"/>
</dbReference>
<evidence type="ECO:0000256" key="2">
    <source>
        <dbReference type="ARBA" id="ARBA00004651"/>
    </source>
</evidence>
<dbReference type="EMBL" id="CP002696">
    <property type="protein sequence ID" value="AEE16400.1"/>
    <property type="molecule type" value="Genomic_DNA"/>
</dbReference>
<evidence type="ECO:0000256" key="8">
    <source>
        <dbReference type="ARBA" id="ARBA00023143"/>
    </source>
</evidence>
<evidence type="ECO:0000256" key="6">
    <source>
        <dbReference type="ARBA" id="ARBA00022989"/>
    </source>
</evidence>
<evidence type="ECO:0000256" key="9">
    <source>
        <dbReference type="SAM" id="Phobius"/>
    </source>
</evidence>
<dbReference type="PRINTS" id="PR01009">
    <property type="entry name" value="FLGMRINGFLIF"/>
</dbReference>
<feature type="domain" description="Flagellar M-ring C-terminal" evidence="11">
    <location>
        <begin position="260"/>
        <end position="449"/>
    </location>
</feature>
<gene>
    <name evidence="12" type="ordered locus">Trebr_0964</name>
</gene>
<comment type="subcellular location">
    <subcellularLocation>
        <location evidence="1">Bacterial flagellum basal body</location>
    </subcellularLocation>
    <subcellularLocation>
        <location evidence="2">Cell membrane</location>
        <topology evidence="2">Multi-pass membrane protein</topology>
    </subcellularLocation>
</comment>
<dbReference type="Pfam" id="PF08345">
    <property type="entry name" value="YscJ_FliF_C"/>
    <property type="match status" value="1"/>
</dbReference>
<keyword evidence="7 9" id="KW-0472">Membrane</keyword>
<accession>F4LJK5</accession>
<keyword evidence="12" id="KW-0969">Cilium</keyword>
<evidence type="ECO:0000256" key="5">
    <source>
        <dbReference type="ARBA" id="ARBA00022692"/>
    </source>
</evidence>
<dbReference type="PANTHER" id="PTHR30046">
    <property type="entry name" value="FLAGELLAR M-RING PROTEIN"/>
    <property type="match status" value="1"/>
</dbReference>
<keyword evidence="12" id="KW-0966">Cell projection</keyword>
<dbReference type="NCBIfam" id="TIGR00206">
    <property type="entry name" value="fliF"/>
    <property type="match status" value="1"/>
</dbReference>
<evidence type="ECO:0000259" key="11">
    <source>
        <dbReference type="Pfam" id="PF08345"/>
    </source>
</evidence>
<organism evidence="12 13">
    <name type="scientific">Treponema brennaborense (strain DSM 12168 / CIP 105900 / DD5/3)</name>
    <dbReference type="NCBI Taxonomy" id="906968"/>
    <lineage>
        <taxon>Bacteria</taxon>
        <taxon>Pseudomonadati</taxon>
        <taxon>Spirochaetota</taxon>
        <taxon>Spirochaetia</taxon>
        <taxon>Spirochaetales</taxon>
        <taxon>Treponemataceae</taxon>
        <taxon>Treponema</taxon>
    </lineage>
</organism>
<dbReference type="KEGG" id="tbe:Trebr_0964"/>
<dbReference type="GO" id="GO:0005886">
    <property type="term" value="C:plasma membrane"/>
    <property type="evidence" value="ECO:0007669"/>
    <property type="project" value="UniProtKB-SubCell"/>
</dbReference>
<dbReference type="eggNOG" id="COG1766">
    <property type="taxonomic scope" value="Bacteria"/>
</dbReference>
<feature type="domain" description="Flagellar M-ring N-terminal" evidence="10">
    <location>
        <begin position="47"/>
        <end position="224"/>
    </location>
</feature>
<dbReference type="GO" id="GO:0003774">
    <property type="term" value="F:cytoskeletal motor activity"/>
    <property type="evidence" value="ECO:0007669"/>
    <property type="project" value="InterPro"/>
</dbReference>
<dbReference type="OrthoDB" id="304821at2"/>
<dbReference type="GO" id="GO:0071973">
    <property type="term" value="P:bacterial-type flagellum-dependent cell motility"/>
    <property type="evidence" value="ECO:0007669"/>
    <property type="project" value="InterPro"/>
</dbReference>
<dbReference type="InterPro" id="IPR045851">
    <property type="entry name" value="AMP-bd_C_sf"/>
</dbReference>
<dbReference type="HOGENOM" id="CLU_028108_2_0_12"/>
<protein>
    <submittedName>
        <fullName evidence="12">Flagellar M-ring protein FliF</fullName>
    </submittedName>
</protein>
<dbReference type="STRING" id="906968.Trebr_0964"/>
<dbReference type="InterPro" id="IPR000067">
    <property type="entry name" value="FlgMring_FliF"/>
</dbReference>
<sequence>MNEWLKKLVSSIKELWAKWTLIQKIILFGIIAVVIAALVFMLRFSAKPATVPLFNVAITDVSARDNILYRLSQENVEAEVNAAGVISVKDEQTARRMRSVLVREDLVPTNVDPWALFDTERWTITDFERNVNLQRSITQMVKQHIEALDDIDSANVVITLPERTLFASDQNPTTASVIIYPKPGSDIADNKKKIQGIQKLLLRAVEGLKEENITIADSTGRIVNDFEGMAASERVDIVAKEQKLIKQLEMEYRASVLKSLQQIFGTDRVRDLNIKIDMDMSKKQVAGTEYSPIVIKADNPNTPYDDSELRDYLPISSETVTKVWTGTGYNPEGPAGVEGQNPPVYSDMSNLYGKSEETGVKQNNVINTKEYQEEKSPSIDRVTVSVNIDGTWRRTYDDKGQLVLNPNGTIAREYVPVDSAVLSSAAKLVQDAIGYNRNRGDSVTVQNIQYDRTAQFEEEDMAYIRAQQQRKTIMLVIAGIAVVLLAFMVFRFISRELERRRRLREEEILRRNQMEREKTLWEAEQAGMEVTMSVEERHRAELQENAITMAKEHPEDVAMLIRTWLMEE</sequence>
<dbReference type="InterPro" id="IPR013556">
    <property type="entry name" value="Flag_M-ring_C"/>
</dbReference>
<dbReference type="PANTHER" id="PTHR30046:SF0">
    <property type="entry name" value="FLAGELLAR M-RING PROTEIN"/>
    <property type="match status" value="1"/>
</dbReference>
<keyword evidence="8" id="KW-0975">Bacterial flagellum</keyword>
<evidence type="ECO:0000313" key="13">
    <source>
        <dbReference type="Proteomes" id="UP000006546"/>
    </source>
</evidence>
<dbReference type="Gene3D" id="3.30.300.30">
    <property type="match status" value="1"/>
</dbReference>
<evidence type="ECO:0000256" key="7">
    <source>
        <dbReference type="ARBA" id="ARBA00023136"/>
    </source>
</evidence>
<dbReference type="RefSeq" id="WP_013758119.1">
    <property type="nucleotide sequence ID" value="NC_015500.1"/>
</dbReference>
<dbReference type="InterPro" id="IPR043427">
    <property type="entry name" value="YscJ/FliF"/>
</dbReference>
<reference evidence="13" key="1">
    <citation type="submission" date="2011-04" db="EMBL/GenBank/DDBJ databases">
        <title>The complete genome of Treponema brennaborense DSM 12168.</title>
        <authorList>
            <person name="Lucas S."/>
            <person name="Han J."/>
            <person name="Lapidus A."/>
            <person name="Bruce D."/>
            <person name="Goodwin L."/>
            <person name="Pitluck S."/>
            <person name="Peters L."/>
            <person name="Kyrpides N."/>
            <person name="Mavromatis K."/>
            <person name="Ivanova N."/>
            <person name="Mikhailova N."/>
            <person name="Pagani I."/>
            <person name="Teshima H."/>
            <person name="Detter J.C."/>
            <person name="Tapia R."/>
            <person name="Han C."/>
            <person name="Land M."/>
            <person name="Hauser L."/>
            <person name="Markowitz V."/>
            <person name="Cheng J.-F."/>
            <person name="Hugenholtz P."/>
            <person name="Woyke T."/>
            <person name="Wu D."/>
            <person name="Gronow S."/>
            <person name="Wellnitz S."/>
            <person name="Brambilla E."/>
            <person name="Klenk H.-P."/>
            <person name="Eisen J.A."/>
        </authorList>
    </citation>
    <scope>NUCLEOTIDE SEQUENCE [LARGE SCALE GENOMIC DNA]</scope>
    <source>
        <strain evidence="13">DSM 12168 / CIP 105900 / DD5/3</strain>
    </source>
</reference>
<dbReference type="GO" id="GO:0009431">
    <property type="term" value="C:bacterial-type flagellum basal body, MS ring"/>
    <property type="evidence" value="ECO:0007669"/>
    <property type="project" value="InterPro"/>
</dbReference>
<keyword evidence="4" id="KW-1003">Cell membrane</keyword>
<evidence type="ECO:0000256" key="1">
    <source>
        <dbReference type="ARBA" id="ARBA00004117"/>
    </source>
</evidence>
<dbReference type="Pfam" id="PF01514">
    <property type="entry name" value="YscJ_FliF"/>
    <property type="match status" value="1"/>
</dbReference>
<feature type="transmembrane region" description="Helical" evidence="9">
    <location>
        <begin position="473"/>
        <end position="494"/>
    </location>
</feature>
<dbReference type="AlphaFoldDB" id="F4LJK5"/>
<keyword evidence="5 9" id="KW-0812">Transmembrane</keyword>
<keyword evidence="12" id="KW-0282">Flagellum</keyword>
<name>F4LJK5_TREBD</name>
<evidence type="ECO:0000256" key="3">
    <source>
        <dbReference type="ARBA" id="ARBA00007971"/>
    </source>
</evidence>
<comment type="similarity">
    <text evidence="3">Belongs to the FliF family.</text>
</comment>
<evidence type="ECO:0000313" key="12">
    <source>
        <dbReference type="EMBL" id="AEE16400.1"/>
    </source>
</evidence>
<evidence type="ECO:0000259" key="10">
    <source>
        <dbReference type="Pfam" id="PF01514"/>
    </source>
</evidence>
<keyword evidence="13" id="KW-1185">Reference proteome</keyword>
<dbReference type="InterPro" id="IPR006182">
    <property type="entry name" value="FliF_N_dom"/>
</dbReference>
<feature type="transmembrane region" description="Helical" evidence="9">
    <location>
        <begin position="21"/>
        <end position="42"/>
    </location>
</feature>